<evidence type="ECO:0000259" key="1">
    <source>
        <dbReference type="Pfam" id="PF18763"/>
    </source>
</evidence>
<feature type="domain" description="DdrB-like" evidence="1">
    <location>
        <begin position="315"/>
        <end position="441"/>
    </location>
</feature>
<accession>A0A2P9HK88</accession>
<dbReference type="Pfam" id="PF18763">
    <property type="entry name" value="ddrB-ParB"/>
    <property type="match status" value="1"/>
</dbReference>
<gene>
    <name evidence="2" type="ORF">OHAE_270</name>
</gene>
<proteinExistence type="predicted"/>
<protein>
    <submittedName>
        <fullName evidence="2">Phage protein</fullName>
    </submittedName>
</protein>
<dbReference type="RefSeq" id="WP_109368266.1">
    <property type="nucleotide sequence ID" value="NZ_OOFM01000005.1"/>
</dbReference>
<sequence length="780" mass="83750">MVLLVDPKEERTALQAAQQNPVQGFDPGFIERFKADYTSMMDFANVNARERSRADIQSEFISRFYQESGIGLRNWLTGPGLNPRADLEANARGQFDAWKKENPESDLTFPDAEALESQTLDRARAAREKSVKLQGLSTGWGSAIGGFAGTAVGAMRDPINAISLAFGAGAASGILRTALIEGAIGASSETAIQGLNYGFKQEVDPNFGFRDALTEIAAAGAGGAVLGGGIKGLAAAWQRAATGEWPRQLVDAGNVVTREASVPAARFDKSAQGSAVYRGAIEKAADDLFRGQPVEIPQDAFLQANARPGRVYDADGRSVGVQYEVVEADNLITSNLDDMSINPAFPPELQPRDRTRAISQDQINSIAANLQPERLGPSADAANGAPVVGPEGFVESGNGRVMAMRRAYIENGPASESYRNFLRSQNFDIEGFNKPVLIARRITDLDPEARIGFVTAANRSTAMRLGAAEQALSDARLIDDAVLSKLRDAGDVDTISNRDFVRGFMQKLPRAEQGELVDKAGILSQAGERRIMAALMGRAYGEPSLLGRALEDADSNIKSLAGALGDSAGSWSIMRDAVVRGDIPRGMDITDDLMNAVGLVMRARDEGRPVADLINQAEMFGGPNEISKLLARAMFGDENMRRAISRKRLSSFLRDYADEALKNDAGARLFGDPLESADVLRTSLAKADREDLIAVANDRLTPEHVEEVAKAQDTSDAVLREAIRIGEEMPDIKVDLGDGAGERSIAEIMAEADDEIRMAADLEACTMGNTEHFLRAPGAK</sequence>
<name>A0A2P9HK88_9HYPH</name>
<dbReference type="EMBL" id="OOFM01000005">
    <property type="protein sequence ID" value="SPL64403.1"/>
    <property type="molecule type" value="Genomic_DNA"/>
</dbReference>
<organism evidence="2 3">
    <name type="scientific">Ochrobactrum soli</name>
    <dbReference type="NCBI Taxonomy" id="2448455"/>
    <lineage>
        <taxon>Bacteria</taxon>
        <taxon>Pseudomonadati</taxon>
        <taxon>Pseudomonadota</taxon>
        <taxon>Alphaproteobacteria</taxon>
        <taxon>Hyphomicrobiales</taxon>
        <taxon>Brucellaceae</taxon>
        <taxon>Brucella/Ochrobactrum group</taxon>
        <taxon>Ochrobactrum</taxon>
    </lineage>
</organism>
<dbReference type="InterPro" id="IPR041398">
    <property type="entry name" value="DdrB_dom"/>
</dbReference>
<evidence type="ECO:0000313" key="2">
    <source>
        <dbReference type="EMBL" id="SPL64403.1"/>
    </source>
</evidence>
<reference evidence="3" key="1">
    <citation type="submission" date="2017-12" db="EMBL/GenBank/DDBJ databases">
        <authorList>
            <person name="Diaz M."/>
        </authorList>
    </citation>
    <scope>NUCLEOTIDE SEQUENCE [LARGE SCALE GENOMIC DNA]</scope>
    <source>
        <strain evidence="3">FI11154</strain>
    </source>
</reference>
<dbReference type="AlphaFoldDB" id="A0A2P9HK88"/>
<dbReference type="Proteomes" id="UP000246073">
    <property type="component" value="Unassembled WGS sequence"/>
</dbReference>
<evidence type="ECO:0000313" key="3">
    <source>
        <dbReference type="Proteomes" id="UP000246073"/>
    </source>
</evidence>